<name>A0A382EM00_9ZZZZ</name>
<evidence type="ECO:0000313" key="1">
    <source>
        <dbReference type="EMBL" id="SVB51332.1"/>
    </source>
</evidence>
<proteinExistence type="predicted"/>
<gene>
    <name evidence="1" type="ORF">METZ01_LOCUS204186</name>
</gene>
<reference evidence="1" key="1">
    <citation type="submission" date="2018-05" db="EMBL/GenBank/DDBJ databases">
        <authorList>
            <person name="Lanie J.A."/>
            <person name="Ng W.-L."/>
            <person name="Kazmierczak K.M."/>
            <person name="Andrzejewski T.M."/>
            <person name="Davidsen T.M."/>
            <person name="Wayne K.J."/>
            <person name="Tettelin H."/>
            <person name="Glass J.I."/>
            <person name="Rusch D."/>
            <person name="Podicherti R."/>
            <person name="Tsui H.-C.T."/>
            <person name="Winkler M.E."/>
        </authorList>
    </citation>
    <scope>NUCLEOTIDE SEQUENCE</scope>
</reference>
<accession>A0A382EM00</accession>
<sequence length="52" mass="5994">MALNKQKKLQYIEQILEEVKNDNIDGKEDSILIEVALDFIDDLKEGKSNENT</sequence>
<organism evidence="1">
    <name type="scientific">marine metagenome</name>
    <dbReference type="NCBI Taxonomy" id="408172"/>
    <lineage>
        <taxon>unclassified sequences</taxon>
        <taxon>metagenomes</taxon>
        <taxon>ecological metagenomes</taxon>
    </lineage>
</organism>
<dbReference type="AlphaFoldDB" id="A0A382EM00"/>
<protein>
    <submittedName>
        <fullName evidence="1">Uncharacterized protein</fullName>
    </submittedName>
</protein>
<dbReference type="EMBL" id="UINC01045053">
    <property type="protein sequence ID" value="SVB51332.1"/>
    <property type="molecule type" value="Genomic_DNA"/>
</dbReference>